<evidence type="ECO:0000256" key="6">
    <source>
        <dbReference type="ARBA" id="ARBA00022989"/>
    </source>
</evidence>
<sequence length="654" mass="75356">MAEYWSVVRLRKTRICVAIFLFWIYWRYAFHAVVFFSIAGEKHYVTQSEAGAWAEVTVPVPLLLTISYLAFVWAGLHFMERRVPRMVFEAMCVFNVAQVALNSQLAYFLVAEAVHMGFSPWGNTLDRGRSHRLSMLLYLQYHYRQLDLLDTVFIILRKKFLRITWLHILLKLLHMWAWFFAVRFSCGGDAYFPAAVNSACQAVVYSYYTLSMLDLQIPKQLQKGRIWEVQSCQYLVCALHALYVLVRGEMPRRVWLLNLLLMVTSGVWHVDFEEGRRFRRVQRTDTQTRSKTNDHVAPLKSVNNNNKQQQQQQPQQQLTFSFDSSAWLYCYHWGAAVWLEEHLHKDVGTGAYPSNLQFSGASGGALVAFSLASGGDPRAIFEHVLAESYPMFSRNPWRMGKAVKIALERFIPESKVCQIVSSLRVLLTRVSLRPPFITGEVVDEFHSREDCIDVLLATCHVPGVHIKPHSCRQGYYYDGLMWNSLFVPWQSEDDSHVVYISAFSLNQMADIQPPSLPLWWALFPPPVRILRGLFWIGYRDMDRWFAEEPQDECCGCFASRPRLSKQDLPARGIYADSFHQSRALKHRLARDLLVSQPQPLSEALLRKDSVTGDVVADLIQYCERSAARNMRVSYALILAGVCLIIAVFLYCLSN</sequence>
<dbReference type="PANTHER" id="PTHR12406">
    <property type="entry name" value="CALCIUM-INDEPENDENT PHOSPHOLIPASE A2 IPLA2 -RELATED"/>
    <property type="match status" value="1"/>
</dbReference>
<evidence type="ECO:0000256" key="7">
    <source>
        <dbReference type="ARBA" id="ARBA00023098"/>
    </source>
</evidence>
<feature type="domain" description="PNPLA" evidence="12">
    <location>
        <begin position="358"/>
        <end position="479"/>
    </location>
</feature>
<keyword evidence="14" id="KW-1185">Reference proteome</keyword>
<protein>
    <recommendedName>
        <fullName evidence="12">PNPLA domain-containing protein</fullName>
    </recommendedName>
</protein>
<evidence type="ECO:0000256" key="5">
    <source>
        <dbReference type="ARBA" id="ARBA00022832"/>
    </source>
</evidence>
<dbReference type="AlphaFoldDB" id="A0A813DGX4"/>
<dbReference type="PANTHER" id="PTHR12406:SF42">
    <property type="entry name" value="PNPLA DOMAIN-CONTAINING PROTEIN"/>
    <property type="match status" value="1"/>
</dbReference>
<feature type="transmembrane region" description="Helical" evidence="11">
    <location>
        <begin position="163"/>
        <end position="184"/>
    </location>
</feature>
<dbReference type="GO" id="GO:0019433">
    <property type="term" value="P:triglyceride catabolic process"/>
    <property type="evidence" value="ECO:0007669"/>
    <property type="project" value="TreeGrafter"/>
</dbReference>
<organism evidence="13 14">
    <name type="scientific">Polarella glacialis</name>
    <name type="common">Dinoflagellate</name>
    <dbReference type="NCBI Taxonomy" id="89957"/>
    <lineage>
        <taxon>Eukaryota</taxon>
        <taxon>Sar</taxon>
        <taxon>Alveolata</taxon>
        <taxon>Dinophyceae</taxon>
        <taxon>Suessiales</taxon>
        <taxon>Suessiaceae</taxon>
        <taxon>Polarella</taxon>
    </lineage>
</organism>
<evidence type="ECO:0000313" key="14">
    <source>
        <dbReference type="Proteomes" id="UP000654075"/>
    </source>
</evidence>
<dbReference type="GO" id="GO:0016020">
    <property type="term" value="C:membrane"/>
    <property type="evidence" value="ECO:0007669"/>
    <property type="project" value="UniProtKB-SubCell"/>
</dbReference>
<feature type="transmembrane region" description="Helical" evidence="11">
    <location>
        <begin position="58"/>
        <end position="76"/>
    </location>
</feature>
<dbReference type="SUPFAM" id="SSF52151">
    <property type="entry name" value="FabD/lysophospholipase-like"/>
    <property type="match status" value="1"/>
</dbReference>
<evidence type="ECO:0000256" key="4">
    <source>
        <dbReference type="ARBA" id="ARBA00022692"/>
    </source>
</evidence>
<dbReference type="InterPro" id="IPR002076">
    <property type="entry name" value="ELO_fam"/>
</dbReference>
<keyword evidence="9" id="KW-0275">Fatty acid biosynthesis</keyword>
<gene>
    <name evidence="13" type="ORF">PGLA1383_LOCUS4155</name>
</gene>
<feature type="region of interest" description="Disordered" evidence="10">
    <location>
        <begin position="282"/>
        <end position="315"/>
    </location>
</feature>
<dbReference type="OMA" id="AQRRITH"/>
<dbReference type="Pfam" id="PF01151">
    <property type="entry name" value="ELO"/>
    <property type="match status" value="1"/>
</dbReference>
<dbReference type="GO" id="GO:0005737">
    <property type="term" value="C:cytoplasm"/>
    <property type="evidence" value="ECO:0007669"/>
    <property type="project" value="TreeGrafter"/>
</dbReference>
<evidence type="ECO:0000256" key="10">
    <source>
        <dbReference type="SAM" id="MobiDB-lite"/>
    </source>
</evidence>
<dbReference type="InterPro" id="IPR016035">
    <property type="entry name" value="Acyl_Trfase/lysoPLipase"/>
</dbReference>
<keyword evidence="2" id="KW-0444">Lipid biosynthesis</keyword>
<dbReference type="GO" id="GO:0009922">
    <property type="term" value="F:fatty acid elongase activity"/>
    <property type="evidence" value="ECO:0007669"/>
    <property type="project" value="InterPro"/>
</dbReference>
<evidence type="ECO:0000256" key="2">
    <source>
        <dbReference type="ARBA" id="ARBA00022516"/>
    </source>
</evidence>
<dbReference type="OrthoDB" id="434092at2759"/>
<dbReference type="InterPro" id="IPR002641">
    <property type="entry name" value="PNPLA_dom"/>
</dbReference>
<reference evidence="13" key="1">
    <citation type="submission" date="2021-02" db="EMBL/GenBank/DDBJ databases">
        <authorList>
            <person name="Dougan E. K."/>
            <person name="Rhodes N."/>
            <person name="Thang M."/>
            <person name="Chan C."/>
        </authorList>
    </citation>
    <scope>NUCLEOTIDE SEQUENCE</scope>
</reference>
<keyword evidence="5" id="KW-0276">Fatty acid metabolism</keyword>
<dbReference type="Proteomes" id="UP000654075">
    <property type="component" value="Unassembled WGS sequence"/>
</dbReference>
<evidence type="ECO:0000259" key="12">
    <source>
        <dbReference type="Pfam" id="PF01734"/>
    </source>
</evidence>
<feature type="compositionally biased region" description="Low complexity" evidence="10">
    <location>
        <begin position="303"/>
        <end position="315"/>
    </location>
</feature>
<feature type="transmembrane region" description="Helical" evidence="11">
    <location>
        <begin position="15"/>
        <end position="38"/>
    </location>
</feature>
<dbReference type="GO" id="GO:0005811">
    <property type="term" value="C:lipid droplet"/>
    <property type="evidence" value="ECO:0007669"/>
    <property type="project" value="TreeGrafter"/>
</dbReference>
<keyword evidence="3" id="KW-0808">Transferase</keyword>
<evidence type="ECO:0000256" key="11">
    <source>
        <dbReference type="SAM" id="Phobius"/>
    </source>
</evidence>
<keyword evidence="8 11" id="KW-0472">Membrane</keyword>
<keyword evidence="7" id="KW-0443">Lipid metabolism</keyword>
<name>A0A813DGX4_POLGL</name>
<dbReference type="Pfam" id="PF01734">
    <property type="entry name" value="Patatin"/>
    <property type="match status" value="1"/>
</dbReference>
<comment type="subcellular location">
    <subcellularLocation>
        <location evidence="1">Membrane</location>
        <topology evidence="1">Multi-pass membrane protein</topology>
    </subcellularLocation>
</comment>
<dbReference type="GO" id="GO:0004806">
    <property type="term" value="F:triacylglycerol lipase activity"/>
    <property type="evidence" value="ECO:0007669"/>
    <property type="project" value="TreeGrafter"/>
</dbReference>
<evidence type="ECO:0000313" key="13">
    <source>
        <dbReference type="EMBL" id="CAE8585245.1"/>
    </source>
</evidence>
<feature type="transmembrane region" description="Helical" evidence="11">
    <location>
        <begin position="632"/>
        <end position="650"/>
    </location>
</feature>
<evidence type="ECO:0000256" key="3">
    <source>
        <dbReference type="ARBA" id="ARBA00022679"/>
    </source>
</evidence>
<keyword evidence="4 11" id="KW-0812">Transmembrane</keyword>
<dbReference type="GO" id="GO:0006633">
    <property type="term" value="P:fatty acid biosynthetic process"/>
    <property type="evidence" value="ECO:0007669"/>
    <property type="project" value="UniProtKB-KW"/>
</dbReference>
<accession>A0A813DGX4</accession>
<dbReference type="EMBL" id="CAJNNV010001526">
    <property type="protein sequence ID" value="CAE8585245.1"/>
    <property type="molecule type" value="Genomic_DNA"/>
</dbReference>
<proteinExistence type="predicted"/>
<comment type="caution">
    <text evidence="13">The sequence shown here is derived from an EMBL/GenBank/DDBJ whole genome shotgun (WGS) entry which is preliminary data.</text>
</comment>
<evidence type="ECO:0000256" key="9">
    <source>
        <dbReference type="ARBA" id="ARBA00023160"/>
    </source>
</evidence>
<evidence type="ECO:0000256" key="1">
    <source>
        <dbReference type="ARBA" id="ARBA00004141"/>
    </source>
</evidence>
<keyword evidence="6 11" id="KW-1133">Transmembrane helix</keyword>
<dbReference type="InterPro" id="IPR033562">
    <property type="entry name" value="PLPL"/>
</dbReference>
<evidence type="ECO:0000256" key="8">
    <source>
        <dbReference type="ARBA" id="ARBA00023136"/>
    </source>
</evidence>
<dbReference type="GO" id="GO:0055088">
    <property type="term" value="P:lipid homeostasis"/>
    <property type="evidence" value="ECO:0007669"/>
    <property type="project" value="TreeGrafter"/>
</dbReference>
<feature type="compositionally biased region" description="Basic and acidic residues" evidence="10">
    <location>
        <begin position="282"/>
        <end position="294"/>
    </location>
</feature>